<proteinExistence type="predicted"/>
<dbReference type="Proteomes" id="UP000762676">
    <property type="component" value="Unassembled WGS sequence"/>
</dbReference>
<organism evidence="2 3">
    <name type="scientific">Elysia marginata</name>
    <dbReference type="NCBI Taxonomy" id="1093978"/>
    <lineage>
        <taxon>Eukaryota</taxon>
        <taxon>Metazoa</taxon>
        <taxon>Spiralia</taxon>
        <taxon>Lophotrochozoa</taxon>
        <taxon>Mollusca</taxon>
        <taxon>Gastropoda</taxon>
        <taxon>Heterobranchia</taxon>
        <taxon>Euthyneura</taxon>
        <taxon>Panpulmonata</taxon>
        <taxon>Sacoglossa</taxon>
        <taxon>Placobranchoidea</taxon>
        <taxon>Plakobranchidae</taxon>
        <taxon>Elysia</taxon>
    </lineage>
</organism>
<evidence type="ECO:0000256" key="1">
    <source>
        <dbReference type="SAM" id="MobiDB-lite"/>
    </source>
</evidence>
<dbReference type="EMBL" id="BMAT01013036">
    <property type="protein sequence ID" value="GFS04528.1"/>
    <property type="molecule type" value="Genomic_DNA"/>
</dbReference>
<evidence type="ECO:0000313" key="3">
    <source>
        <dbReference type="Proteomes" id="UP000762676"/>
    </source>
</evidence>
<keyword evidence="3" id="KW-1185">Reference proteome</keyword>
<sequence>MGGAKGAFHSPITTSGTLGEGRKQKLKASHLRYSEAIMREASGPQYHHGAAVKRVDDFRSADSCFADSRYRLQDGNA</sequence>
<protein>
    <submittedName>
        <fullName evidence="2">Uncharacterized protein</fullName>
    </submittedName>
</protein>
<dbReference type="AlphaFoldDB" id="A0AAV4I267"/>
<accession>A0AAV4I267</accession>
<feature type="region of interest" description="Disordered" evidence="1">
    <location>
        <begin position="1"/>
        <end position="27"/>
    </location>
</feature>
<name>A0AAV4I267_9GAST</name>
<comment type="caution">
    <text evidence="2">The sequence shown here is derived from an EMBL/GenBank/DDBJ whole genome shotgun (WGS) entry which is preliminary data.</text>
</comment>
<gene>
    <name evidence="2" type="ORF">ElyMa_006496800</name>
</gene>
<evidence type="ECO:0000313" key="2">
    <source>
        <dbReference type="EMBL" id="GFS04528.1"/>
    </source>
</evidence>
<reference evidence="2 3" key="1">
    <citation type="journal article" date="2021" name="Elife">
        <title>Chloroplast acquisition without the gene transfer in kleptoplastic sea slugs, Plakobranchus ocellatus.</title>
        <authorList>
            <person name="Maeda T."/>
            <person name="Takahashi S."/>
            <person name="Yoshida T."/>
            <person name="Shimamura S."/>
            <person name="Takaki Y."/>
            <person name="Nagai Y."/>
            <person name="Toyoda A."/>
            <person name="Suzuki Y."/>
            <person name="Arimoto A."/>
            <person name="Ishii H."/>
            <person name="Satoh N."/>
            <person name="Nishiyama T."/>
            <person name="Hasebe M."/>
            <person name="Maruyama T."/>
            <person name="Minagawa J."/>
            <person name="Obokata J."/>
            <person name="Shigenobu S."/>
        </authorList>
    </citation>
    <scope>NUCLEOTIDE SEQUENCE [LARGE SCALE GENOMIC DNA]</scope>
</reference>